<gene>
    <name evidence="2" type="ORF">NQ314_002985</name>
</gene>
<name>A0AAV8ZRK1_9CUCU</name>
<organism evidence="2 3">
    <name type="scientific">Rhamnusium bicolor</name>
    <dbReference type="NCBI Taxonomy" id="1586634"/>
    <lineage>
        <taxon>Eukaryota</taxon>
        <taxon>Metazoa</taxon>
        <taxon>Ecdysozoa</taxon>
        <taxon>Arthropoda</taxon>
        <taxon>Hexapoda</taxon>
        <taxon>Insecta</taxon>
        <taxon>Pterygota</taxon>
        <taxon>Neoptera</taxon>
        <taxon>Endopterygota</taxon>
        <taxon>Coleoptera</taxon>
        <taxon>Polyphaga</taxon>
        <taxon>Cucujiformia</taxon>
        <taxon>Chrysomeloidea</taxon>
        <taxon>Cerambycidae</taxon>
        <taxon>Lepturinae</taxon>
        <taxon>Rhagiini</taxon>
        <taxon>Rhamnusium</taxon>
    </lineage>
</organism>
<proteinExistence type="predicted"/>
<feature type="region of interest" description="Disordered" evidence="1">
    <location>
        <begin position="56"/>
        <end position="77"/>
    </location>
</feature>
<dbReference type="EMBL" id="JANEYF010000880">
    <property type="protein sequence ID" value="KAJ8967258.1"/>
    <property type="molecule type" value="Genomic_DNA"/>
</dbReference>
<keyword evidence="3" id="KW-1185">Reference proteome</keyword>
<sequence length="77" mass="8764">MERHKILDEQQLIISEKSGGYLRIVNSENLYVEQQGLPKLVDTVRFSAVNQNFSSNVGISPVKKEDDKADSDRESLR</sequence>
<comment type="caution">
    <text evidence="2">The sequence shown here is derived from an EMBL/GenBank/DDBJ whole genome shotgun (WGS) entry which is preliminary data.</text>
</comment>
<evidence type="ECO:0000256" key="1">
    <source>
        <dbReference type="SAM" id="MobiDB-lite"/>
    </source>
</evidence>
<protein>
    <submittedName>
        <fullName evidence="2">Uncharacterized protein</fullName>
    </submittedName>
</protein>
<feature type="compositionally biased region" description="Basic and acidic residues" evidence="1">
    <location>
        <begin position="62"/>
        <end position="77"/>
    </location>
</feature>
<accession>A0AAV8ZRK1</accession>
<evidence type="ECO:0000313" key="3">
    <source>
        <dbReference type="Proteomes" id="UP001162156"/>
    </source>
</evidence>
<reference evidence="2" key="1">
    <citation type="journal article" date="2023" name="Insect Mol. Biol.">
        <title>Genome sequencing provides insights into the evolution of gene families encoding plant cell wall-degrading enzymes in longhorned beetles.</title>
        <authorList>
            <person name="Shin N.R."/>
            <person name="Okamura Y."/>
            <person name="Kirsch R."/>
            <person name="Pauchet Y."/>
        </authorList>
    </citation>
    <scope>NUCLEOTIDE SEQUENCE</scope>
    <source>
        <strain evidence="2">RBIC_L_NR</strain>
    </source>
</reference>
<dbReference type="AlphaFoldDB" id="A0AAV8ZRK1"/>
<evidence type="ECO:0000313" key="2">
    <source>
        <dbReference type="EMBL" id="KAJ8967258.1"/>
    </source>
</evidence>
<dbReference type="Proteomes" id="UP001162156">
    <property type="component" value="Unassembled WGS sequence"/>
</dbReference>